<dbReference type="SMART" id="SM00326">
    <property type="entry name" value="SH3"/>
    <property type="match status" value="1"/>
</dbReference>
<dbReference type="PANTHER" id="PTHR45929">
    <property type="entry name" value="JAK PATHWAY SIGNAL TRANSDUCTION ADAPTOR MOLECULE"/>
    <property type="match status" value="1"/>
</dbReference>
<dbReference type="PROSITE" id="PS50002">
    <property type="entry name" value="SH3"/>
    <property type="match status" value="1"/>
</dbReference>
<dbReference type="PRINTS" id="PR00452">
    <property type="entry name" value="SH3DOMAIN"/>
</dbReference>
<dbReference type="InterPro" id="IPR036028">
    <property type="entry name" value="SH3-like_dom_sf"/>
</dbReference>
<evidence type="ECO:0000256" key="2">
    <source>
        <dbReference type="PROSITE-ProRule" id="PRU00192"/>
    </source>
</evidence>
<feature type="domain" description="SH3" evidence="4">
    <location>
        <begin position="47"/>
        <end position="110"/>
    </location>
</feature>
<protein>
    <recommendedName>
        <fullName evidence="4">SH3 domain-containing protein</fullName>
    </recommendedName>
</protein>
<dbReference type="InterPro" id="IPR050670">
    <property type="entry name" value="STAM"/>
</dbReference>
<dbReference type="SUPFAM" id="SSF50044">
    <property type="entry name" value="SH3-domain"/>
    <property type="match status" value="1"/>
</dbReference>
<dbReference type="PANTHER" id="PTHR45929:SF7">
    <property type="entry name" value="LAS SEVENTEEN-BINDING PROTEIN 1"/>
    <property type="match status" value="1"/>
</dbReference>
<dbReference type="AlphaFoldDB" id="A0A6A4GV78"/>
<keyword evidence="6" id="KW-1185">Reference proteome</keyword>
<feature type="compositionally biased region" description="Pro residues" evidence="3">
    <location>
        <begin position="154"/>
        <end position="195"/>
    </location>
</feature>
<reference evidence="5" key="1">
    <citation type="journal article" date="2019" name="Environ. Microbiol.">
        <title>Fungal ecological strategies reflected in gene transcription - a case study of two litter decomposers.</title>
        <authorList>
            <person name="Barbi F."/>
            <person name="Kohler A."/>
            <person name="Barry K."/>
            <person name="Baskaran P."/>
            <person name="Daum C."/>
            <person name="Fauchery L."/>
            <person name="Ihrmark K."/>
            <person name="Kuo A."/>
            <person name="LaButti K."/>
            <person name="Lipzen A."/>
            <person name="Morin E."/>
            <person name="Grigoriev I.V."/>
            <person name="Henrissat B."/>
            <person name="Lindahl B."/>
            <person name="Martin F."/>
        </authorList>
    </citation>
    <scope>NUCLEOTIDE SEQUENCE</scope>
    <source>
        <strain evidence="5">JB14</strain>
    </source>
</reference>
<evidence type="ECO:0000313" key="6">
    <source>
        <dbReference type="Proteomes" id="UP000799118"/>
    </source>
</evidence>
<dbReference type="OrthoDB" id="5983572at2759"/>
<organism evidence="5 6">
    <name type="scientific">Gymnopus androsaceus JB14</name>
    <dbReference type="NCBI Taxonomy" id="1447944"/>
    <lineage>
        <taxon>Eukaryota</taxon>
        <taxon>Fungi</taxon>
        <taxon>Dikarya</taxon>
        <taxon>Basidiomycota</taxon>
        <taxon>Agaricomycotina</taxon>
        <taxon>Agaricomycetes</taxon>
        <taxon>Agaricomycetidae</taxon>
        <taxon>Agaricales</taxon>
        <taxon>Marasmiineae</taxon>
        <taxon>Omphalotaceae</taxon>
        <taxon>Gymnopus</taxon>
    </lineage>
</organism>
<accession>A0A6A4GV78</accession>
<feature type="compositionally biased region" description="Low complexity" evidence="3">
    <location>
        <begin position="196"/>
        <end position="209"/>
    </location>
</feature>
<evidence type="ECO:0000256" key="3">
    <source>
        <dbReference type="SAM" id="MobiDB-lite"/>
    </source>
</evidence>
<dbReference type="Gene3D" id="2.30.30.40">
    <property type="entry name" value="SH3 Domains"/>
    <property type="match status" value="1"/>
</dbReference>
<dbReference type="Proteomes" id="UP000799118">
    <property type="component" value="Unassembled WGS sequence"/>
</dbReference>
<evidence type="ECO:0000256" key="1">
    <source>
        <dbReference type="ARBA" id="ARBA00022443"/>
    </source>
</evidence>
<dbReference type="Pfam" id="PF14604">
    <property type="entry name" value="SH3_9"/>
    <property type="match status" value="1"/>
</dbReference>
<evidence type="ECO:0000313" key="5">
    <source>
        <dbReference type="EMBL" id="KAE9389313.1"/>
    </source>
</evidence>
<sequence length="256" mass="26994">MAGSATTTALFSHLLAQTRSNITFLISHNQISAETAPNDARDLEYNPDPGRAIAKRKLCGGTMKADPQDLSFRPGDIIEIVQETNKDWWTGRHNGCEGLFPSNYVEKLPPSTTQSSNQSSFLNRSPSRHNPPQPAPTIPRLTHRTLRPQGPGSYGPPPPSGPPGHYGPPGPPGPPPGGYYQQPPYPYQSPPPPGPMQYQPPIIAQSASAPPAPLPADPPKKNRFGGMGNTLATAAVGGLGFGAGSAIGSDVVNSIF</sequence>
<feature type="region of interest" description="Disordered" evidence="3">
    <location>
        <begin position="105"/>
        <end position="226"/>
    </location>
</feature>
<proteinExistence type="predicted"/>
<feature type="compositionally biased region" description="Low complexity" evidence="3">
    <location>
        <begin position="108"/>
        <end position="123"/>
    </location>
</feature>
<dbReference type="InterPro" id="IPR001452">
    <property type="entry name" value="SH3_domain"/>
</dbReference>
<name>A0A6A4GV78_9AGAR</name>
<evidence type="ECO:0000259" key="4">
    <source>
        <dbReference type="PROSITE" id="PS50002"/>
    </source>
</evidence>
<dbReference type="EMBL" id="ML769702">
    <property type="protein sequence ID" value="KAE9389313.1"/>
    <property type="molecule type" value="Genomic_DNA"/>
</dbReference>
<keyword evidence="1 2" id="KW-0728">SH3 domain</keyword>
<gene>
    <name evidence="5" type="ORF">BT96DRAFT_1003354</name>
</gene>